<sequence length="231" mass="27131">MKFEFLPNEILIECFEYLNALYIFHAFDQLNYHFDTLSRIIPLYFNSDPVNRSIFNQFCKKILSNSNVKLQIYSLHLSNTYKCNRINPFLSRLSLNKFPQLRSLTLLGVKEDQVENLQQILPLIPQLFFLHLIQPAHSVTNILIKCSMSKLRILAVTDSYQHLELIDQISSITNLTITNCNFHSLQRILKTVTMLKYLNCSNLFQRQISSNNSIQFKEDYQCNSFKTINYA</sequence>
<accession>A0A815UNV5</accession>
<reference evidence="1" key="1">
    <citation type="submission" date="2021-02" db="EMBL/GenBank/DDBJ databases">
        <authorList>
            <person name="Nowell W R."/>
        </authorList>
    </citation>
    <scope>NUCLEOTIDE SEQUENCE</scope>
</reference>
<comment type="caution">
    <text evidence="1">The sequence shown here is derived from an EMBL/GenBank/DDBJ whole genome shotgun (WGS) entry which is preliminary data.</text>
</comment>
<evidence type="ECO:0000313" key="2">
    <source>
        <dbReference type="Proteomes" id="UP000663864"/>
    </source>
</evidence>
<evidence type="ECO:0008006" key="3">
    <source>
        <dbReference type="Google" id="ProtNLM"/>
    </source>
</evidence>
<dbReference type="AlphaFoldDB" id="A0A815UNV5"/>
<dbReference type="EMBL" id="CAJNOT010009132">
    <property type="protein sequence ID" value="CAF1523337.1"/>
    <property type="molecule type" value="Genomic_DNA"/>
</dbReference>
<proteinExistence type="predicted"/>
<organism evidence="1 2">
    <name type="scientific">Rotaria sordida</name>
    <dbReference type="NCBI Taxonomy" id="392033"/>
    <lineage>
        <taxon>Eukaryota</taxon>
        <taxon>Metazoa</taxon>
        <taxon>Spiralia</taxon>
        <taxon>Gnathifera</taxon>
        <taxon>Rotifera</taxon>
        <taxon>Eurotatoria</taxon>
        <taxon>Bdelloidea</taxon>
        <taxon>Philodinida</taxon>
        <taxon>Philodinidae</taxon>
        <taxon>Rotaria</taxon>
    </lineage>
</organism>
<protein>
    <recommendedName>
        <fullName evidence="3">F-box domain-containing protein</fullName>
    </recommendedName>
</protein>
<evidence type="ECO:0000313" key="1">
    <source>
        <dbReference type="EMBL" id="CAF1523337.1"/>
    </source>
</evidence>
<dbReference type="Proteomes" id="UP000663864">
    <property type="component" value="Unassembled WGS sequence"/>
</dbReference>
<gene>
    <name evidence="1" type="ORF">ZHD862_LOCUS38459</name>
</gene>
<name>A0A815UNV5_9BILA</name>